<evidence type="ECO:0000256" key="3">
    <source>
        <dbReference type="ARBA" id="ARBA00023054"/>
    </source>
</evidence>
<dbReference type="Pfam" id="PF00038">
    <property type="entry name" value="Filament"/>
    <property type="match status" value="1"/>
</dbReference>
<evidence type="ECO:0000313" key="7">
    <source>
        <dbReference type="Proteomes" id="UP001221898"/>
    </source>
</evidence>
<name>A0AAD7W5H5_9TELE</name>
<dbReference type="InterPro" id="IPR039008">
    <property type="entry name" value="IF_rod_dom"/>
</dbReference>
<dbReference type="Gene3D" id="1.20.5.170">
    <property type="match status" value="1"/>
</dbReference>
<evidence type="ECO:0000256" key="1">
    <source>
        <dbReference type="ARBA" id="ARBA00022744"/>
    </source>
</evidence>
<feature type="domain" description="IF rod" evidence="5">
    <location>
        <begin position="74"/>
        <end position="386"/>
    </location>
</feature>
<dbReference type="PANTHER" id="PTHR23239:SF180">
    <property type="entry name" value="KERATIN, TYPE I CYTOSKELETAL 17"/>
    <property type="match status" value="1"/>
</dbReference>
<sequence>MAVQNYSGSRSYSSMSFTGGYSQRISGARASSVYGGAGSNSVRASFGAGTKSGFDLTSALGRCGVTDFGISVNEKTTMQNLNDRLAVYLDKVRSLETANAQLERQIREWYEKRSPAVSRDYSQYEKTIADLRGKIQSASLQNARIILQIDNAKLAADDFRVKYENELAMRQSVEADIIGLKKVLDDLTIVRSDLEMQIEGLKEELIFLRRNHEEEVAALRAHMSTSSVNVEVDAAPQQDLSRVMEEIRAQYEGIVEKNRRDMESWYKEKFDQLNTELSSCSVQIETSRSEFNELKRTLQCMEIEVQSQLSLKSAIQVTVSETVSRYSLQLSQMQGGINGLEAELTQMCADIERQGSEYRMLLDIKTRLEMEIAEYRRLLDGEDVGRTSISSKTVEVVKRDPVMTRKVRTVIEETVDGKVVSRTEDVDVQVLSKLGDST</sequence>
<keyword evidence="1" id="KW-0416">Keratin</keyword>
<dbReference type="GO" id="GO:0005882">
    <property type="term" value="C:intermediate filament"/>
    <property type="evidence" value="ECO:0007669"/>
    <property type="project" value="UniProtKB-KW"/>
</dbReference>
<dbReference type="SMART" id="SM01391">
    <property type="entry name" value="Filament"/>
    <property type="match status" value="1"/>
</dbReference>
<organism evidence="6 7">
    <name type="scientific">Aldrovandia affinis</name>
    <dbReference type="NCBI Taxonomy" id="143900"/>
    <lineage>
        <taxon>Eukaryota</taxon>
        <taxon>Metazoa</taxon>
        <taxon>Chordata</taxon>
        <taxon>Craniata</taxon>
        <taxon>Vertebrata</taxon>
        <taxon>Euteleostomi</taxon>
        <taxon>Actinopterygii</taxon>
        <taxon>Neopterygii</taxon>
        <taxon>Teleostei</taxon>
        <taxon>Notacanthiformes</taxon>
        <taxon>Halosauridae</taxon>
        <taxon>Aldrovandia</taxon>
    </lineage>
</organism>
<dbReference type="PANTHER" id="PTHR23239">
    <property type="entry name" value="INTERMEDIATE FILAMENT"/>
    <property type="match status" value="1"/>
</dbReference>
<accession>A0AAD7W5H5</accession>
<dbReference type="FunFam" id="1.20.5.500:FF:000001">
    <property type="entry name" value="Type II keratin 23"/>
    <property type="match status" value="1"/>
</dbReference>
<dbReference type="Gene3D" id="1.20.5.500">
    <property type="entry name" value="Single helix bin"/>
    <property type="match status" value="1"/>
</dbReference>
<comment type="caution">
    <text evidence="6">The sequence shown here is derived from an EMBL/GenBank/DDBJ whole genome shotgun (WGS) entry which is preliminary data.</text>
</comment>
<dbReference type="PRINTS" id="PR01248">
    <property type="entry name" value="TYPE1KERATIN"/>
</dbReference>
<proteinExistence type="predicted"/>
<protein>
    <recommendedName>
        <fullName evidence="5">IF rod domain-containing protein</fullName>
    </recommendedName>
</protein>
<dbReference type="GO" id="GO:0005198">
    <property type="term" value="F:structural molecule activity"/>
    <property type="evidence" value="ECO:0007669"/>
    <property type="project" value="InterPro"/>
</dbReference>
<gene>
    <name evidence="6" type="ORF">AAFF_G00208500</name>
</gene>
<evidence type="ECO:0000256" key="4">
    <source>
        <dbReference type="SAM" id="Coils"/>
    </source>
</evidence>
<dbReference type="FunFam" id="1.20.5.170:FF:000002">
    <property type="entry name" value="Type I keratin KA11"/>
    <property type="match status" value="1"/>
</dbReference>
<evidence type="ECO:0000259" key="5">
    <source>
        <dbReference type="PROSITE" id="PS51842"/>
    </source>
</evidence>
<dbReference type="AlphaFoldDB" id="A0AAD7W5H5"/>
<keyword evidence="7" id="KW-1185">Reference proteome</keyword>
<dbReference type="InterPro" id="IPR002957">
    <property type="entry name" value="Keratin_I"/>
</dbReference>
<keyword evidence="2" id="KW-0403">Intermediate filament</keyword>
<feature type="coiled-coil region" evidence="4">
    <location>
        <begin position="184"/>
        <end position="218"/>
    </location>
</feature>
<dbReference type="SUPFAM" id="SSF64593">
    <property type="entry name" value="Intermediate filament protein, coiled coil region"/>
    <property type="match status" value="2"/>
</dbReference>
<reference evidence="6" key="1">
    <citation type="journal article" date="2023" name="Science">
        <title>Genome structures resolve the early diversification of teleost fishes.</title>
        <authorList>
            <person name="Parey E."/>
            <person name="Louis A."/>
            <person name="Montfort J."/>
            <person name="Bouchez O."/>
            <person name="Roques C."/>
            <person name="Iampietro C."/>
            <person name="Lluch J."/>
            <person name="Castinel A."/>
            <person name="Donnadieu C."/>
            <person name="Desvignes T."/>
            <person name="Floi Bucao C."/>
            <person name="Jouanno E."/>
            <person name="Wen M."/>
            <person name="Mejri S."/>
            <person name="Dirks R."/>
            <person name="Jansen H."/>
            <person name="Henkel C."/>
            <person name="Chen W.J."/>
            <person name="Zahm M."/>
            <person name="Cabau C."/>
            <person name="Klopp C."/>
            <person name="Thompson A.W."/>
            <person name="Robinson-Rechavi M."/>
            <person name="Braasch I."/>
            <person name="Lecointre G."/>
            <person name="Bobe J."/>
            <person name="Postlethwait J.H."/>
            <person name="Berthelot C."/>
            <person name="Roest Crollius H."/>
            <person name="Guiguen Y."/>
        </authorList>
    </citation>
    <scope>NUCLEOTIDE SEQUENCE</scope>
    <source>
        <strain evidence="6">NC1722</strain>
    </source>
</reference>
<dbReference type="FunFam" id="1.20.5.1160:FF:000002">
    <property type="entry name" value="Type I keratin 10"/>
    <property type="match status" value="1"/>
</dbReference>
<keyword evidence="3 4" id="KW-0175">Coiled coil</keyword>
<dbReference type="EMBL" id="JAINUG010000278">
    <property type="protein sequence ID" value="KAJ8384148.1"/>
    <property type="molecule type" value="Genomic_DNA"/>
</dbReference>
<dbReference type="Proteomes" id="UP001221898">
    <property type="component" value="Unassembled WGS sequence"/>
</dbReference>
<dbReference type="Gene3D" id="1.20.5.1160">
    <property type="entry name" value="Vasodilator-stimulated phosphoprotein"/>
    <property type="match status" value="1"/>
</dbReference>
<evidence type="ECO:0000313" key="6">
    <source>
        <dbReference type="EMBL" id="KAJ8384148.1"/>
    </source>
</evidence>
<feature type="coiled-coil region" evidence="4">
    <location>
        <begin position="78"/>
        <end position="141"/>
    </location>
</feature>
<evidence type="ECO:0000256" key="2">
    <source>
        <dbReference type="ARBA" id="ARBA00022754"/>
    </source>
</evidence>
<dbReference type="PROSITE" id="PS51842">
    <property type="entry name" value="IF_ROD_2"/>
    <property type="match status" value="1"/>
</dbReference>